<dbReference type="EMBL" id="OMKW01000001">
    <property type="protein sequence ID" value="SPF28039.1"/>
    <property type="molecule type" value="Genomic_DNA"/>
</dbReference>
<gene>
    <name evidence="1" type="ORF">POI8812_00337</name>
</gene>
<reference evidence="1 2" key="1">
    <citation type="submission" date="2018-03" db="EMBL/GenBank/DDBJ databases">
        <authorList>
            <person name="Keele B.F."/>
        </authorList>
    </citation>
    <scope>NUCLEOTIDE SEQUENCE [LARGE SCALE GENOMIC DNA]</scope>
    <source>
        <strain evidence="1 2">CeCT 8812</strain>
    </source>
</reference>
<organism evidence="1 2">
    <name type="scientific">Pontivivens insulae</name>
    <dbReference type="NCBI Taxonomy" id="1639689"/>
    <lineage>
        <taxon>Bacteria</taxon>
        <taxon>Pseudomonadati</taxon>
        <taxon>Pseudomonadota</taxon>
        <taxon>Alphaproteobacteria</taxon>
        <taxon>Rhodobacterales</taxon>
        <taxon>Paracoccaceae</taxon>
        <taxon>Pontivivens</taxon>
    </lineage>
</organism>
<dbReference type="Gene3D" id="3.30.2010.20">
    <property type="match status" value="1"/>
</dbReference>
<dbReference type="Pfam" id="PF06262">
    <property type="entry name" value="Zincin_1"/>
    <property type="match status" value="1"/>
</dbReference>
<dbReference type="AlphaFoldDB" id="A0A2R8A719"/>
<sequence length="143" mass="16426">MVKCARRHYSGPMNGRPPDLASMHQMALNAFQSLPDEIRTLCADLRIIIEDFADDALLDELGIENPFELTGLYSGVALTEKSFSDPSIEPDTVYLFRRPILEEWIERETVDLSELVAHVLVHEIAHHFGWSDERIMQIDDWTE</sequence>
<evidence type="ECO:0000313" key="1">
    <source>
        <dbReference type="EMBL" id="SPF28039.1"/>
    </source>
</evidence>
<protein>
    <recommendedName>
        <fullName evidence="3">Acetylglutamate kinase</fullName>
    </recommendedName>
</protein>
<dbReference type="InterPro" id="IPR010428">
    <property type="entry name" value="Zincin_1"/>
</dbReference>
<dbReference type="Proteomes" id="UP000244932">
    <property type="component" value="Unassembled WGS sequence"/>
</dbReference>
<keyword evidence="2" id="KW-1185">Reference proteome</keyword>
<evidence type="ECO:0008006" key="3">
    <source>
        <dbReference type="Google" id="ProtNLM"/>
    </source>
</evidence>
<proteinExistence type="predicted"/>
<dbReference type="SUPFAM" id="SSF55486">
    <property type="entry name" value="Metalloproteases ('zincins'), catalytic domain"/>
    <property type="match status" value="1"/>
</dbReference>
<accession>A0A2R8A719</accession>
<evidence type="ECO:0000313" key="2">
    <source>
        <dbReference type="Proteomes" id="UP000244932"/>
    </source>
</evidence>
<name>A0A2R8A719_9RHOB</name>
<dbReference type="InterPro" id="IPR038555">
    <property type="entry name" value="Zincin_1_sf"/>
</dbReference>
<dbReference type="CDD" id="cd12952">
    <property type="entry name" value="MMP_ACEL2062"/>
    <property type="match status" value="1"/>
</dbReference>